<name>A0A158JZJ1_9BURK</name>
<dbReference type="AlphaFoldDB" id="A0A158JZJ1"/>
<dbReference type="GO" id="GO:0032259">
    <property type="term" value="P:methylation"/>
    <property type="evidence" value="ECO:0007669"/>
    <property type="project" value="UniProtKB-KW"/>
</dbReference>
<dbReference type="CDD" id="cd06588">
    <property type="entry name" value="PhnB_like"/>
    <property type="match status" value="1"/>
</dbReference>
<protein>
    <submittedName>
        <fullName evidence="2">3-demethylubiquinone-9 3-methyltransferase</fullName>
    </submittedName>
</protein>
<dbReference type="InterPro" id="IPR029068">
    <property type="entry name" value="Glyas_Bleomycin-R_OHBP_Dase"/>
</dbReference>
<dbReference type="PANTHER" id="PTHR33990">
    <property type="entry name" value="PROTEIN YJDN-RELATED"/>
    <property type="match status" value="1"/>
</dbReference>
<dbReference type="InterPro" id="IPR009725">
    <property type="entry name" value="3_dmu_93_MTrfase"/>
</dbReference>
<accession>A0A158JZJ1</accession>
<feature type="domain" description="PhnB-like" evidence="1">
    <location>
        <begin position="2"/>
        <end position="116"/>
    </location>
</feature>
<dbReference type="Proteomes" id="UP000054770">
    <property type="component" value="Unassembled WGS sequence"/>
</dbReference>
<dbReference type="PIRSF" id="PIRSF021700">
    <property type="entry name" value="3_dmu_93_MTrfase"/>
    <property type="match status" value="1"/>
</dbReference>
<dbReference type="InterPro" id="IPR028973">
    <property type="entry name" value="PhnB-like"/>
</dbReference>
<gene>
    <name evidence="2" type="ORF">AWB68_04496</name>
</gene>
<reference evidence="2" key="1">
    <citation type="submission" date="2016-01" db="EMBL/GenBank/DDBJ databases">
        <authorList>
            <person name="Peeters C."/>
        </authorList>
    </citation>
    <scope>NUCLEOTIDE SEQUENCE [LARGE SCALE GENOMIC DNA]</scope>
    <source>
        <strain evidence="2">LMG 22940</strain>
    </source>
</reference>
<dbReference type="Gene3D" id="3.10.180.10">
    <property type="entry name" value="2,3-Dihydroxybiphenyl 1,2-Dioxygenase, domain 1"/>
    <property type="match status" value="1"/>
</dbReference>
<sequence>MQKIATCLWFNGQAEEAANFYTGVFRNSRIVEVLRHGDAGPGPKGSVLLVSFELDGVEFLALNGGSAFTFSPATSHFVKCETQAEVDSYWEKLLEGGAPMECGWLTDRFGVSWQIVPTALPRMLHDTDPVKSARVMRAMMTMVKLDIAGLERAYNGD</sequence>
<dbReference type="SUPFAM" id="SSF54593">
    <property type="entry name" value="Glyoxalase/Bleomycin resistance protein/Dihydroxybiphenyl dioxygenase"/>
    <property type="match status" value="1"/>
</dbReference>
<proteinExistence type="predicted"/>
<organism evidence="2 3">
    <name type="scientific">Caballeronia choica</name>
    <dbReference type="NCBI Taxonomy" id="326476"/>
    <lineage>
        <taxon>Bacteria</taxon>
        <taxon>Pseudomonadati</taxon>
        <taxon>Pseudomonadota</taxon>
        <taxon>Betaproteobacteria</taxon>
        <taxon>Burkholderiales</taxon>
        <taxon>Burkholderiaceae</taxon>
        <taxon>Caballeronia</taxon>
    </lineage>
</organism>
<keyword evidence="3" id="KW-1185">Reference proteome</keyword>
<dbReference type="OrthoDB" id="5293819at2"/>
<evidence type="ECO:0000313" key="3">
    <source>
        <dbReference type="Proteomes" id="UP000054770"/>
    </source>
</evidence>
<dbReference type="RefSeq" id="WP_087646591.1">
    <property type="nucleotide sequence ID" value="NZ_FCON02000054.1"/>
</dbReference>
<evidence type="ECO:0000313" key="2">
    <source>
        <dbReference type="EMBL" id="SAL73883.1"/>
    </source>
</evidence>
<dbReference type="EMBL" id="FCON02000054">
    <property type="protein sequence ID" value="SAL73883.1"/>
    <property type="molecule type" value="Genomic_DNA"/>
</dbReference>
<dbReference type="Pfam" id="PF06983">
    <property type="entry name" value="3-dmu-9_3-mt"/>
    <property type="match status" value="1"/>
</dbReference>
<comment type="caution">
    <text evidence="2">The sequence shown here is derived from an EMBL/GenBank/DDBJ whole genome shotgun (WGS) entry which is preliminary data.</text>
</comment>
<evidence type="ECO:0000259" key="1">
    <source>
        <dbReference type="Pfam" id="PF06983"/>
    </source>
</evidence>
<dbReference type="GO" id="GO:0008168">
    <property type="term" value="F:methyltransferase activity"/>
    <property type="evidence" value="ECO:0007669"/>
    <property type="project" value="UniProtKB-KW"/>
</dbReference>